<keyword evidence="2 8" id="KW-0808">Transferase</keyword>
<evidence type="ECO:0000256" key="1">
    <source>
        <dbReference type="ARBA" id="ARBA00022490"/>
    </source>
</evidence>
<dbReference type="Pfam" id="PF12804">
    <property type="entry name" value="NTP_transf_3"/>
    <property type="match status" value="1"/>
</dbReference>
<comment type="function">
    <text evidence="8">Transfers a GMP moiety from GTP to Mo-molybdopterin (Mo-MPT) cofactor (Moco or molybdenum cofactor) to form Mo-molybdopterin guanine dinucleotide (Mo-MGD) cofactor.</text>
</comment>
<evidence type="ECO:0000256" key="3">
    <source>
        <dbReference type="ARBA" id="ARBA00022723"/>
    </source>
</evidence>
<dbReference type="CDD" id="cd02503">
    <property type="entry name" value="MobA"/>
    <property type="match status" value="1"/>
</dbReference>
<keyword evidence="4 8" id="KW-0547">Nucleotide-binding</keyword>
<dbReference type="AlphaFoldDB" id="A0A1H3RXJ3"/>
<feature type="binding site" evidence="8">
    <location>
        <position position="20"/>
    </location>
    <ligand>
        <name>GTP</name>
        <dbReference type="ChEBI" id="CHEBI:37565"/>
    </ligand>
</feature>
<dbReference type="GO" id="GO:0006777">
    <property type="term" value="P:Mo-molybdopterin cofactor biosynthetic process"/>
    <property type="evidence" value="ECO:0007669"/>
    <property type="project" value="UniProtKB-KW"/>
</dbReference>
<dbReference type="PANTHER" id="PTHR19136:SF81">
    <property type="entry name" value="MOLYBDENUM COFACTOR GUANYLYLTRANSFERASE"/>
    <property type="match status" value="1"/>
</dbReference>
<evidence type="ECO:0000256" key="7">
    <source>
        <dbReference type="ARBA" id="ARBA00023150"/>
    </source>
</evidence>
<protein>
    <recommendedName>
        <fullName evidence="8">Probable molybdenum cofactor guanylyltransferase</fullName>
        <shortName evidence="8">MoCo guanylyltransferase</shortName>
        <ecNumber evidence="8">2.7.7.77</ecNumber>
    </recommendedName>
    <alternativeName>
        <fullName evidence="8">GTP:molybdopterin guanylyltransferase</fullName>
    </alternativeName>
    <alternativeName>
        <fullName evidence="8">Mo-MPT guanylyltransferase</fullName>
    </alternativeName>
    <alternativeName>
        <fullName evidence="8">Molybdopterin guanylyltransferase</fullName>
    </alternativeName>
    <alternativeName>
        <fullName evidence="8">Molybdopterin-guanine dinucleotide synthase</fullName>
        <shortName evidence="8">MGD synthase</shortName>
    </alternativeName>
</protein>
<reference evidence="11" key="1">
    <citation type="submission" date="2016-10" db="EMBL/GenBank/DDBJ databases">
        <authorList>
            <person name="Varghese N."/>
            <person name="Submissions S."/>
        </authorList>
    </citation>
    <scope>NUCLEOTIDE SEQUENCE [LARGE SCALE GENOMIC DNA]</scope>
    <source>
        <strain evidence="11">SP</strain>
    </source>
</reference>
<comment type="subcellular location">
    <subcellularLocation>
        <location evidence="8">Cytoplasm</location>
    </subcellularLocation>
</comment>
<feature type="binding site" evidence="8">
    <location>
        <position position="94"/>
    </location>
    <ligand>
        <name>GTP</name>
        <dbReference type="ChEBI" id="CHEBI:37565"/>
    </ligand>
</feature>
<evidence type="ECO:0000259" key="9">
    <source>
        <dbReference type="Pfam" id="PF12804"/>
    </source>
</evidence>
<dbReference type="STRING" id="1503961.SAMN05421736_10997"/>
<proteinExistence type="inferred from homology"/>
<gene>
    <name evidence="8" type="primary">mobA</name>
    <name evidence="10" type="ORF">SAMN05421736_10997</name>
</gene>
<comment type="domain">
    <text evidence="8">The N-terminal domain determines nucleotide recognition and specific binding, while the C-terminal domain determines the specific binding to the target protein.</text>
</comment>
<keyword evidence="3 8" id="KW-0479">Metal-binding</keyword>
<dbReference type="PANTHER" id="PTHR19136">
    <property type="entry name" value="MOLYBDENUM COFACTOR GUANYLYLTRANSFERASE"/>
    <property type="match status" value="1"/>
</dbReference>
<name>A0A1H3RXJ3_9BACI</name>
<dbReference type="GO" id="GO:0005525">
    <property type="term" value="F:GTP binding"/>
    <property type="evidence" value="ECO:0007669"/>
    <property type="project" value="UniProtKB-UniRule"/>
</dbReference>
<evidence type="ECO:0000256" key="6">
    <source>
        <dbReference type="ARBA" id="ARBA00023134"/>
    </source>
</evidence>
<dbReference type="SUPFAM" id="SSF53448">
    <property type="entry name" value="Nucleotide-diphospho-sugar transferases"/>
    <property type="match status" value="1"/>
</dbReference>
<dbReference type="HAMAP" id="MF_00316">
    <property type="entry name" value="MobA"/>
    <property type="match status" value="1"/>
</dbReference>
<sequence>MDISGIILAGGKSSRMGVNKALLHINGVPAIQRIKDVVQGLVSELLLATNEKDMYEFLGGRIVGDIVKDKGPLSGIHSGIHASATDRNLVVACDLPFLSRPVTAELIRIAANVNADAVVPIIKGKIHPLFAVYRSTILPEAERALENNRLKMLDLLRSLAVYEVTEKDFLRGGVEEALIQRAFFNMNCPEDYERAVAEEAKLTARKA</sequence>
<keyword evidence="7 8" id="KW-0501">Molybdenum cofactor biosynthesis</keyword>
<keyword evidence="1 8" id="KW-0963">Cytoplasm</keyword>
<comment type="caution">
    <text evidence="8">Lacks conserved residue(s) required for the propagation of feature annotation.</text>
</comment>
<comment type="cofactor">
    <cofactor evidence="8">
        <name>Mg(2+)</name>
        <dbReference type="ChEBI" id="CHEBI:18420"/>
    </cofactor>
</comment>
<evidence type="ECO:0000313" key="11">
    <source>
        <dbReference type="Proteomes" id="UP000198935"/>
    </source>
</evidence>
<comment type="catalytic activity">
    <reaction evidence="8">
        <text>Mo-molybdopterin + GTP + H(+) = Mo-molybdopterin guanine dinucleotide + diphosphate</text>
        <dbReference type="Rhea" id="RHEA:34243"/>
        <dbReference type="ChEBI" id="CHEBI:15378"/>
        <dbReference type="ChEBI" id="CHEBI:33019"/>
        <dbReference type="ChEBI" id="CHEBI:37565"/>
        <dbReference type="ChEBI" id="CHEBI:71302"/>
        <dbReference type="ChEBI" id="CHEBI:71310"/>
        <dbReference type="EC" id="2.7.7.77"/>
    </reaction>
</comment>
<dbReference type="Proteomes" id="UP000198935">
    <property type="component" value="Unassembled WGS sequence"/>
</dbReference>
<accession>A0A1H3RXJ3</accession>
<dbReference type="GO" id="GO:0061603">
    <property type="term" value="F:molybdenum cofactor guanylyltransferase activity"/>
    <property type="evidence" value="ECO:0007669"/>
    <property type="project" value="UniProtKB-EC"/>
</dbReference>
<evidence type="ECO:0000256" key="2">
    <source>
        <dbReference type="ARBA" id="ARBA00022679"/>
    </source>
</evidence>
<dbReference type="GO" id="GO:0046872">
    <property type="term" value="F:metal ion binding"/>
    <property type="evidence" value="ECO:0007669"/>
    <property type="project" value="UniProtKB-KW"/>
</dbReference>
<keyword evidence="5 8" id="KW-0460">Magnesium</keyword>
<feature type="domain" description="MobA-like NTP transferase" evidence="9">
    <location>
        <begin position="5"/>
        <end position="152"/>
    </location>
</feature>
<evidence type="ECO:0000256" key="8">
    <source>
        <dbReference type="HAMAP-Rule" id="MF_00316"/>
    </source>
</evidence>
<feature type="binding site" evidence="8">
    <location>
        <position position="65"/>
    </location>
    <ligand>
        <name>GTP</name>
        <dbReference type="ChEBI" id="CHEBI:37565"/>
    </ligand>
</feature>
<keyword evidence="11" id="KW-1185">Reference proteome</keyword>
<dbReference type="OrthoDB" id="9788394at2"/>
<dbReference type="InterPro" id="IPR013482">
    <property type="entry name" value="Molybde_CF_guanTrfase"/>
</dbReference>
<dbReference type="InterPro" id="IPR029044">
    <property type="entry name" value="Nucleotide-diphossugar_trans"/>
</dbReference>
<dbReference type="Gene3D" id="3.90.550.10">
    <property type="entry name" value="Spore Coat Polysaccharide Biosynthesis Protein SpsA, Chain A"/>
    <property type="match status" value="1"/>
</dbReference>
<keyword evidence="6 8" id="KW-0342">GTP-binding</keyword>
<dbReference type="InterPro" id="IPR025877">
    <property type="entry name" value="MobA-like_NTP_Trfase"/>
</dbReference>
<organism evidence="10 11">
    <name type="scientific">Evansella caseinilytica</name>
    <dbReference type="NCBI Taxonomy" id="1503961"/>
    <lineage>
        <taxon>Bacteria</taxon>
        <taxon>Bacillati</taxon>
        <taxon>Bacillota</taxon>
        <taxon>Bacilli</taxon>
        <taxon>Bacillales</taxon>
        <taxon>Bacillaceae</taxon>
        <taxon>Evansella</taxon>
    </lineage>
</organism>
<evidence type="ECO:0000256" key="5">
    <source>
        <dbReference type="ARBA" id="ARBA00022842"/>
    </source>
</evidence>
<feature type="binding site" evidence="8">
    <location>
        <position position="94"/>
    </location>
    <ligand>
        <name>Mg(2+)</name>
        <dbReference type="ChEBI" id="CHEBI:18420"/>
    </ligand>
</feature>
<feature type="binding site" evidence="8">
    <location>
        <begin position="8"/>
        <end position="10"/>
    </location>
    <ligand>
        <name>GTP</name>
        <dbReference type="ChEBI" id="CHEBI:37565"/>
    </ligand>
</feature>
<comment type="similarity">
    <text evidence="8">Belongs to the MobA family.</text>
</comment>
<dbReference type="EMBL" id="FNPI01000009">
    <property type="protein sequence ID" value="SDZ30015.1"/>
    <property type="molecule type" value="Genomic_DNA"/>
</dbReference>
<dbReference type="EC" id="2.7.7.77" evidence="8"/>
<evidence type="ECO:0000256" key="4">
    <source>
        <dbReference type="ARBA" id="ARBA00022741"/>
    </source>
</evidence>
<evidence type="ECO:0000313" key="10">
    <source>
        <dbReference type="EMBL" id="SDZ30015.1"/>
    </source>
</evidence>
<dbReference type="GO" id="GO:0005737">
    <property type="term" value="C:cytoplasm"/>
    <property type="evidence" value="ECO:0007669"/>
    <property type="project" value="UniProtKB-SubCell"/>
</dbReference>